<dbReference type="Proteomes" id="UP001290455">
    <property type="component" value="Unassembled WGS sequence"/>
</dbReference>
<proteinExistence type="predicted"/>
<sequence>MEYIVVLGIVAIAFSCYSIESSLRTTKKQNQEIIDLLREIKNK</sequence>
<comment type="caution">
    <text evidence="1">The sequence shown here is derived from an EMBL/GenBank/DDBJ whole genome shotgun (WGS) entry which is preliminary data.</text>
</comment>
<keyword evidence="2" id="KW-1185">Reference proteome</keyword>
<accession>A0ABU5IZU6</accession>
<dbReference type="RefSeq" id="WP_322446987.1">
    <property type="nucleotide sequence ID" value="NZ_JAXOFX010000008.1"/>
</dbReference>
<gene>
    <name evidence="1" type="ORF">SM124_13175</name>
</gene>
<protein>
    <submittedName>
        <fullName evidence="1">Uncharacterized protein</fullName>
    </submittedName>
</protein>
<organism evidence="1 2">
    <name type="scientific">Robertmurraya mangrovi</name>
    <dbReference type="NCBI Taxonomy" id="3098077"/>
    <lineage>
        <taxon>Bacteria</taxon>
        <taxon>Bacillati</taxon>
        <taxon>Bacillota</taxon>
        <taxon>Bacilli</taxon>
        <taxon>Bacillales</taxon>
        <taxon>Bacillaceae</taxon>
        <taxon>Robertmurraya</taxon>
    </lineage>
</organism>
<reference evidence="1 2" key="1">
    <citation type="submission" date="2023-11" db="EMBL/GenBank/DDBJ databases">
        <title>Bacillus jintuensis, isolated from a mudflat on the Beibu Gulf coast.</title>
        <authorList>
            <person name="Li M."/>
        </authorList>
    </citation>
    <scope>NUCLEOTIDE SEQUENCE [LARGE SCALE GENOMIC DNA]</scope>
    <source>
        <strain evidence="1 2">31A1R</strain>
    </source>
</reference>
<evidence type="ECO:0000313" key="1">
    <source>
        <dbReference type="EMBL" id="MDZ5472684.1"/>
    </source>
</evidence>
<name>A0ABU5IZU6_9BACI</name>
<evidence type="ECO:0000313" key="2">
    <source>
        <dbReference type="Proteomes" id="UP001290455"/>
    </source>
</evidence>
<dbReference type="EMBL" id="JAXOFX010000008">
    <property type="protein sequence ID" value="MDZ5472684.1"/>
    <property type="molecule type" value="Genomic_DNA"/>
</dbReference>